<protein>
    <submittedName>
        <fullName evidence="4">Uncharacterized protein</fullName>
    </submittedName>
</protein>
<feature type="chain" id="PRO_5046498119" evidence="3">
    <location>
        <begin position="18"/>
        <end position="448"/>
    </location>
</feature>
<evidence type="ECO:0000256" key="1">
    <source>
        <dbReference type="ARBA" id="ARBA00007527"/>
    </source>
</evidence>
<dbReference type="Pfam" id="PF03265">
    <property type="entry name" value="DNase_II"/>
    <property type="match status" value="1"/>
</dbReference>
<evidence type="ECO:0000256" key="2">
    <source>
        <dbReference type="ARBA" id="ARBA00022801"/>
    </source>
</evidence>
<gene>
    <name evidence="4" type="primary">Necator_chrIV.g16134</name>
    <name evidence="4" type="ORF">RB195_002838</name>
</gene>
<organism evidence="4 5">
    <name type="scientific">Necator americanus</name>
    <name type="common">Human hookworm</name>
    <dbReference type="NCBI Taxonomy" id="51031"/>
    <lineage>
        <taxon>Eukaryota</taxon>
        <taxon>Metazoa</taxon>
        <taxon>Ecdysozoa</taxon>
        <taxon>Nematoda</taxon>
        <taxon>Chromadorea</taxon>
        <taxon>Rhabditida</taxon>
        <taxon>Rhabditina</taxon>
        <taxon>Rhabditomorpha</taxon>
        <taxon>Strongyloidea</taxon>
        <taxon>Ancylostomatidae</taxon>
        <taxon>Bunostominae</taxon>
        <taxon>Necator</taxon>
    </lineage>
</organism>
<dbReference type="InterPro" id="IPR004947">
    <property type="entry name" value="DNase_II"/>
</dbReference>
<keyword evidence="3" id="KW-0732">Signal</keyword>
<comment type="caution">
    <text evidence="4">The sequence shown here is derived from an EMBL/GenBank/DDBJ whole genome shotgun (WGS) entry which is preliminary data.</text>
</comment>
<keyword evidence="5" id="KW-1185">Reference proteome</keyword>
<evidence type="ECO:0000313" key="5">
    <source>
        <dbReference type="Proteomes" id="UP001303046"/>
    </source>
</evidence>
<evidence type="ECO:0000313" key="4">
    <source>
        <dbReference type="EMBL" id="KAK6751105.1"/>
    </source>
</evidence>
<name>A0ABR1DLA7_NECAM</name>
<dbReference type="EMBL" id="JAVFWL010000004">
    <property type="protein sequence ID" value="KAK6751105.1"/>
    <property type="molecule type" value="Genomic_DNA"/>
</dbReference>
<evidence type="ECO:0000256" key="3">
    <source>
        <dbReference type="SAM" id="SignalP"/>
    </source>
</evidence>
<feature type="signal peptide" evidence="3">
    <location>
        <begin position="1"/>
        <end position="17"/>
    </location>
</feature>
<accession>A0ABR1DLA7</accession>
<sequence length="448" mass="50241">MMHILMLLAAFASYTSAKISCKNMEGDDVDWFAAIKLPSNVDDTKGYSFVYYDSTQSGWVKSSKLINSTESAIGGTVNQIYQKDKEFGKTFKVAYNDDCPDLEEGHGRGHSKGVVLFDKETGFWMVHSVPRFPPIEKYDYPESGTKFAQSFLCLSFDANYLEDIGSYMRFAQVTPFIKRLATYFNALAPSLQDVIFKKSLTRKDTIFTSHRIIQTQGGKKVLAFSKHKKFSRDLWHDFIAPNLKTEMAVETWRNGGAKDVGTQCGAGTNVYDINSVKILNMTYSSSKDHSKWGVSMNPKAPYVCIGDVNRQESQFKRGGGAVCIEDRKLWQTFYNSVGSYDDCNAQSKIGEPQYKEFSPALGIEALVMELGVELVVASVTFGFLLTRVGDVVNSERDSACWLQLKRNGFTEGTLFVCKDSRAIWAHAGEAYDVRVLVCVVYYTEEENG</sequence>
<keyword evidence="2" id="KW-0378">Hydrolase</keyword>
<dbReference type="Proteomes" id="UP001303046">
    <property type="component" value="Unassembled WGS sequence"/>
</dbReference>
<dbReference type="CDD" id="cd09120">
    <property type="entry name" value="PLDc_DNaseII_1"/>
    <property type="match status" value="1"/>
</dbReference>
<reference evidence="4 5" key="1">
    <citation type="submission" date="2023-08" db="EMBL/GenBank/DDBJ databases">
        <title>A Necator americanus chromosomal reference genome.</title>
        <authorList>
            <person name="Ilik V."/>
            <person name="Petrzelkova K.J."/>
            <person name="Pardy F."/>
            <person name="Fuh T."/>
            <person name="Niatou-Singa F.S."/>
            <person name="Gouil Q."/>
            <person name="Baker L."/>
            <person name="Ritchie M.E."/>
            <person name="Jex A.R."/>
            <person name="Gazzola D."/>
            <person name="Li H."/>
            <person name="Toshio Fujiwara R."/>
            <person name="Zhan B."/>
            <person name="Aroian R.V."/>
            <person name="Pafco B."/>
            <person name="Schwarz E.M."/>
        </authorList>
    </citation>
    <scope>NUCLEOTIDE SEQUENCE [LARGE SCALE GENOMIC DNA]</scope>
    <source>
        <strain evidence="4 5">Aroian</strain>
        <tissue evidence="4">Whole animal</tissue>
    </source>
</reference>
<dbReference type="PANTHER" id="PTHR10858:SF30">
    <property type="entry name" value="CELL-DEATH-RELATED NUCLEASE 7"/>
    <property type="match status" value="1"/>
</dbReference>
<dbReference type="CDD" id="cd09121">
    <property type="entry name" value="PLDc_DNaseII_2"/>
    <property type="match status" value="1"/>
</dbReference>
<comment type="similarity">
    <text evidence="1">Belongs to the DNase II family.</text>
</comment>
<dbReference type="PANTHER" id="PTHR10858">
    <property type="entry name" value="DEOXYRIBONUCLEASE II"/>
    <property type="match status" value="1"/>
</dbReference>
<proteinExistence type="inferred from homology"/>